<gene>
    <name evidence="1" type="ORF">KEG57_13975</name>
</gene>
<evidence type="ECO:0000313" key="2">
    <source>
        <dbReference type="Proteomes" id="UP001151081"/>
    </source>
</evidence>
<name>A0A9X3X0V6_9BACT</name>
<dbReference type="Gene3D" id="2.80.10.50">
    <property type="match status" value="2"/>
</dbReference>
<reference evidence="1 2" key="1">
    <citation type="submission" date="2021-04" db="EMBL/GenBank/DDBJ databases">
        <title>Genome analysis of Polyangium sp.</title>
        <authorList>
            <person name="Li Y."/>
            <person name="Wang J."/>
        </authorList>
    </citation>
    <scope>NUCLEOTIDE SEQUENCE [LARGE SCALE GENOMIC DNA]</scope>
    <source>
        <strain evidence="1 2">SDU14</strain>
    </source>
</reference>
<dbReference type="AlphaFoldDB" id="A0A9X3X0V6"/>
<proteinExistence type="predicted"/>
<dbReference type="EMBL" id="JAGTJJ010000005">
    <property type="protein sequence ID" value="MDC3981617.1"/>
    <property type="molecule type" value="Genomic_DNA"/>
</dbReference>
<accession>A0A9X3X0V6</accession>
<dbReference type="PANTHER" id="PTHR42754">
    <property type="entry name" value="ENDOGLUCANASE"/>
    <property type="match status" value="1"/>
</dbReference>
<comment type="caution">
    <text evidence="1">The sequence shown here is derived from an EMBL/GenBank/DDBJ whole genome shotgun (WGS) entry which is preliminary data.</text>
</comment>
<evidence type="ECO:0000313" key="1">
    <source>
        <dbReference type="EMBL" id="MDC3981617.1"/>
    </source>
</evidence>
<sequence length="659" mass="66576">MNALECLNGKKGITETDVDCGGPCSPCPPGLGCILASDCRTGVCSGGICQPATCADVVKNGIETDVDCGSECAPCAAGQICSVARDCLTGVCTRGQCQPSTCSDGLKNGAETAIDCGGPTCTKCGFKKSCQVASDCQSGICAQGFCIAPTCQNGIKDGNEVQTDCGSTSCLGCPAFAPCGFGYDCQSNSCVNGHCSSPPSPLTVSLAGSGTGKVTSSLPGIDCGTTCTATFVGPTPTLEARPAIDSVFGGWSNSCKGLTCDIQSGTVTATFNAQPRAKLSWTQTFQGDAVESIEDVAADDCGNVVAVSGQTNRVWALSPSGSLLWSKNFPGGGVSVAIAPGNGVILAGRGTTNVGLGGPSLTCSGSFVGMLSPLGEHVWSKCLGTGGTVSVSQIALDADDNIVLTGLLSGTVDFGGDPLVAGSSSDLFLVKLAPDGSHIWSNRYGFANYVEGIAIRDNGEIAVAGTFVTATNFGSNPITTTITMLHDAFVATFSATGTNTWATNYGTNYVDWGKGVAWGAGGQVYAAGGWSDGPNGNGMSTLLGGFVVPIKGKPWDWRFRSDSYDRANDIIALPDGNFAIAGALSQGGNLGNGMTPSEGGAMSDVLVAKLDSQGHLLWASAFGTPDEDDGIAVAADKSGHVYVGGRFGTATLSISRFLP</sequence>
<dbReference type="RefSeq" id="WP_272420286.1">
    <property type="nucleotide sequence ID" value="NZ_JAGTJJ010000005.1"/>
</dbReference>
<dbReference type="Proteomes" id="UP001151081">
    <property type="component" value="Unassembled WGS sequence"/>
</dbReference>
<keyword evidence="2" id="KW-1185">Reference proteome</keyword>
<evidence type="ECO:0008006" key="3">
    <source>
        <dbReference type="Google" id="ProtNLM"/>
    </source>
</evidence>
<protein>
    <recommendedName>
        <fullName evidence="3">Bacterial repeat domain-containing protein</fullName>
    </recommendedName>
</protein>
<organism evidence="1 2">
    <name type="scientific">Polyangium jinanense</name>
    <dbReference type="NCBI Taxonomy" id="2829994"/>
    <lineage>
        <taxon>Bacteria</taxon>
        <taxon>Pseudomonadati</taxon>
        <taxon>Myxococcota</taxon>
        <taxon>Polyangia</taxon>
        <taxon>Polyangiales</taxon>
        <taxon>Polyangiaceae</taxon>
        <taxon>Polyangium</taxon>
    </lineage>
</organism>
<dbReference type="PANTHER" id="PTHR42754:SF1">
    <property type="entry name" value="LIPOPROTEIN"/>
    <property type="match status" value="1"/>
</dbReference>
<dbReference type="SUPFAM" id="SSF63829">
    <property type="entry name" value="Calcium-dependent phosphotriesterase"/>
    <property type="match status" value="1"/>
</dbReference>